<feature type="signal peptide" evidence="3">
    <location>
        <begin position="1"/>
        <end position="21"/>
    </location>
</feature>
<keyword evidence="3" id="KW-0732">Signal</keyword>
<accession>A0AAD6XR11</accession>
<evidence type="ECO:0000313" key="5">
    <source>
        <dbReference type="Proteomes" id="UP001222325"/>
    </source>
</evidence>
<evidence type="ECO:0000313" key="4">
    <source>
        <dbReference type="EMBL" id="KAJ7097143.1"/>
    </source>
</evidence>
<keyword evidence="2" id="KW-1133">Transmembrane helix</keyword>
<feature type="region of interest" description="Disordered" evidence="1">
    <location>
        <begin position="189"/>
        <end position="212"/>
    </location>
</feature>
<keyword evidence="5" id="KW-1185">Reference proteome</keyword>
<keyword evidence="2" id="KW-0472">Membrane</keyword>
<feature type="chain" id="PRO_5041933076" evidence="3">
    <location>
        <begin position="22"/>
        <end position="322"/>
    </location>
</feature>
<keyword evidence="2" id="KW-0812">Transmembrane</keyword>
<comment type="caution">
    <text evidence="4">The sequence shown here is derived from an EMBL/GenBank/DDBJ whole genome shotgun (WGS) entry which is preliminary data.</text>
</comment>
<feature type="compositionally biased region" description="Low complexity" evidence="1">
    <location>
        <begin position="190"/>
        <end position="212"/>
    </location>
</feature>
<evidence type="ECO:0000256" key="3">
    <source>
        <dbReference type="SAM" id="SignalP"/>
    </source>
</evidence>
<feature type="transmembrane region" description="Helical" evidence="2">
    <location>
        <begin position="232"/>
        <end position="254"/>
    </location>
</feature>
<sequence length="322" mass="33378">MLALSRLAASAVLLAALAVRAADNLTCAGTGMNWYTDMVGETPCQTYQQLRRTCNAGYSVGVQSTSTPPDTCSDQLSACCCNTVSFALSMLCLNCQQNIGTSSGIDAGTGAYGIYLNNGRTTTCPNPQTHKLPNDIQKAVCNQKIKIPDTLYNNGWGDGAWFYVFTRDTVIKDNIVANNNSFTQCASTTLPSSASGSLPRSSSAPGSRTSAGAAASGSVVVGSSKSALGGGAYAGIAIGALALLGAAGAAFWFCRRRRHRQHAGVLAAGKGVFGDGGGRETGVVDDALVAHGESSFGPSSFFLFARCCRQWAGRHGRGAWVR</sequence>
<organism evidence="4 5">
    <name type="scientific">Mycena belliarum</name>
    <dbReference type="NCBI Taxonomy" id="1033014"/>
    <lineage>
        <taxon>Eukaryota</taxon>
        <taxon>Fungi</taxon>
        <taxon>Dikarya</taxon>
        <taxon>Basidiomycota</taxon>
        <taxon>Agaricomycotina</taxon>
        <taxon>Agaricomycetes</taxon>
        <taxon>Agaricomycetidae</taxon>
        <taxon>Agaricales</taxon>
        <taxon>Marasmiineae</taxon>
        <taxon>Mycenaceae</taxon>
        <taxon>Mycena</taxon>
    </lineage>
</organism>
<protein>
    <submittedName>
        <fullName evidence="4">Uncharacterized protein</fullName>
    </submittedName>
</protein>
<name>A0AAD6XR11_9AGAR</name>
<proteinExistence type="predicted"/>
<evidence type="ECO:0000256" key="1">
    <source>
        <dbReference type="SAM" id="MobiDB-lite"/>
    </source>
</evidence>
<dbReference type="EMBL" id="JARJCN010000010">
    <property type="protein sequence ID" value="KAJ7097143.1"/>
    <property type="molecule type" value="Genomic_DNA"/>
</dbReference>
<gene>
    <name evidence="4" type="ORF">B0H15DRAFT_32788</name>
</gene>
<reference evidence="4" key="1">
    <citation type="submission" date="2023-03" db="EMBL/GenBank/DDBJ databases">
        <title>Massive genome expansion in bonnet fungi (Mycena s.s.) driven by repeated elements and novel gene families across ecological guilds.</title>
        <authorList>
            <consortium name="Lawrence Berkeley National Laboratory"/>
            <person name="Harder C.B."/>
            <person name="Miyauchi S."/>
            <person name="Viragh M."/>
            <person name="Kuo A."/>
            <person name="Thoen E."/>
            <person name="Andreopoulos B."/>
            <person name="Lu D."/>
            <person name="Skrede I."/>
            <person name="Drula E."/>
            <person name="Henrissat B."/>
            <person name="Morin E."/>
            <person name="Kohler A."/>
            <person name="Barry K."/>
            <person name="LaButti K."/>
            <person name="Morin E."/>
            <person name="Salamov A."/>
            <person name="Lipzen A."/>
            <person name="Mereny Z."/>
            <person name="Hegedus B."/>
            <person name="Baldrian P."/>
            <person name="Stursova M."/>
            <person name="Weitz H."/>
            <person name="Taylor A."/>
            <person name="Grigoriev I.V."/>
            <person name="Nagy L.G."/>
            <person name="Martin F."/>
            <person name="Kauserud H."/>
        </authorList>
    </citation>
    <scope>NUCLEOTIDE SEQUENCE</scope>
    <source>
        <strain evidence="4">CBHHK173m</strain>
    </source>
</reference>
<dbReference type="AlphaFoldDB" id="A0AAD6XR11"/>
<evidence type="ECO:0000256" key="2">
    <source>
        <dbReference type="SAM" id="Phobius"/>
    </source>
</evidence>
<dbReference type="Proteomes" id="UP001222325">
    <property type="component" value="Unassembled WGS sequence"/>
</dbReference>